<evidence type="ECO:0000256" key="2">
    <source>
        <dbReference type="ARBA" id="ARBA00009334"/>
    </source>
</evidence>
<keyword evidence="7 12" id="KW-0378">Hydrolase</keyword>
<dbReference type="CDD" id="cd00268">
    <property type="entry name" value="DEADc"/>
    <property type="match status" value="1"/>
</dbReference>
<dbReference type="InterPro" id="IPR044742">
    <property type="entry name" value="DEAD/DEAH_RhlB"/>
</dbReference>
<protein>
    <recommendedName>
        <fullName evidence="3">RNA helicase</fullName>
        <ecNumber evidence="3">3.6.4.13</ecNumber>
    </recommendedName>
</protein>
<feature type="compositionally biased region" description="Low complexity" evidence="13">
    <location>
        <begin position="57"/>
        <end position="68"/>
    </location>
</feature>
<keyword evidence="8 12" id="KW-0347">Helicase</keyword>
<dbReference type="GO" id="GO:0003676">
    <property type="term" value="F:nucleic acid binding"/>
    <property type="evidence" value="ECO:0007669"/>
    <property type="project" value="InterPro"/>
</dbReference>
<keyword evidence="9 12" id="KW-0067">ATP-binding</keyword>
<feature type="region of interest" description="Disordered" evidence="13">
    <location>
        <begin position="57"/>
        <end position="140"/>
    </location>
</feature>
<reference evidence="16 17" key="1">
    <citation type="journal article" date="2021" name="Sci. Rep.">
        <title>Genome sequencing of the multicellular alga Astrephomene provides insights into convergent evolution of germ-soma differentiation.</title>
        <authorList>
            <person name="Yamashita S."/>
            <person name="Yamamoto K."/>
            <person name="Matsuzaki R."/>
            <person name="Suzuki S."/>
            <person name="Yamaguchi H."/>
            <person name="Hirooka S."/>
            <person name="Minakuchi Y."/>
            <person name="Miyagishima S."/>
            <person name="Kawachi M."/>
            <person name="Toyoda A."/>
            <person name="Nozaki H."/>
        </authorList>
    </citation>
    <scope>NUCLEOTIDE SEQUENCE [LARGE SCALE GENOMIC DNA]</scope>
    <source>
        <strain evidence="16 17">NIES-4017</strain>
    </source>
</reference>
<evidence type="ECO:0000256" key="6">
    <source>
        <dbReference type="ARBA" id="ARBA00022741"/>
    </source>
</evidence>
<evidence type="ECO:0000256" key="11">
    <source>
        <dbReference type="ARBA" id="ARBA00037449"/>
    </source>
</evidence>
<evidence type="ECO:0000256" key="1">
    <source>
        <dbReference type="ARBA" id="ARBA00004604"/>
    </source>
</evidence>
<evidence type="ECO:0000259" key="14">
    <source>
        <dbReference type="PROSITE" id="PS51192"/>
    </source>
</evidence>
<dbReference type="CDD" id="cd18787">
    <property type="entry name" value="SF2_C_DEAD"/>
    <property type="match status" value="1"/>
</dbReference>
<evidence type="ECO:0000313" key="16">
    <source>
        <dbReference type="EMBL" id="GFR43801.1"/>
    </source>
</evidence>
<feature type="compositionally biased region" description="Basic residues" evidence="13">
    <location>
        <begin position="124"/>
        <end position="137"/>
    </location>
</feature>
<dbReference type="EMBL" id="BMAR01000006">
    <property type="protein sequence ID" value="GFR43801.1"/>
    <property type="molecule type" value="Genomic_DNA"/>
</dbReference>
<dbReference type="SMART" id="SM00490">
    <property type="entry name" value="HELICc"/>
    <property type="match status" value="1"/>
</dbReference>
<keyword evidence="6 12" id="KW-0547">Nucleotide-binding</keyword>
<evidence type="ECO:0000256" key="10">
    <source>
        <dbReference type="ARBA" id="ARBA00023242"/>
    </source>
</evidence>
<dbReference type="SMART" id="SM00487">
    <property type="entry name" value="DEXDc"/>
    <property type="match status" value="1"/>
</dbReference>
<evidence type="ECO:0000313" key="17">
    <source>
        <dbReference type="Proteomes" id="UP001054857"/>
    </source>
</evidence>
<evidence type="ECO:0000256" key="13">
    <source>
        <dbReference type="SAM" id="MobiDB-lite"/>
    </source>
</evidence>
<feature type="domain" description="Helicase C-terminal" evidence="15">
    <location>
        <begin position="440"/>
        <end position="587"/>
    </location>
</feature>
<dbReference type="InterPro" id="IPR027417">
    <property type="entry name" value="P-loop_NTPase"/>
</dbReference>
<dbReference type="InterPro" id="IPR000629">
    <property type="entry name" value="RNA-helicase_DEAD-box_CS"/>
</dbReference>
<evidence type="ECO:0000259" key="15">
    <source>
        <dbReference type="PROSITE" id="PS51194"/>
    </source>
</evidence>
<keyword evidence="17" id="KW-1185">Reference proteome</keyword>
<feature type="compositionally biased region" description="Low complexity" evidence="13">
    <location>
        <begin position="112"/>
        <end position="123"/>
    </location>
</feature>
<dbReference type="SUPFAM" id="SSF52540">
    <property type="entry name" value="P-loop containing nucleoside triphosphate hydrolases"/>
    <property type="match status" value="1"/>
</dbReference>
<dbReference type="Gene3D" id="3.40.50.300">
    <property type="entry name" value="P-loop containing nucleotide triphosphate hydrolases"/>
    <property type="match status" value="2"/>
</dbReference>
<dbReference type="AlphaFoldDB" id="A0AAD3DQ06"/>
<name>A0AAD3DQ06_9CHLO</name>
<evidence type="ECO:0000256" key="5">
    <source>
        <dbReference type="ARBA" id="ARBA00022552"/>
    </source>
</evidence>
<dbReference type="PANTHER" id="PTHR47958">
    <property type="entry name" value="ATP-DEPENDENT RNA HELICASE DBP3"/>
    <property type="match status" value="1"/>
</dbReference>
<dbReference type="FunFam" id="3.40.50.300:FF:000008">
    <property type="entry name" value="ATP-dependent RNA helicase RhlB"/>
    <property type="match status" value="1"/>
</dbReference>
<evidence type="ECO:0000256" key="4">
    <source>
        <dbReference type="ARBA" id="ARBA00022517"/>
    </source>
</evidence>
<dbReference type="PROSITE" id="PS00039">
    <property type="entry name" value="DEAD_ATP_HELICASE"/>
    <property type="match status" value="1"/>
</dbReference>
<comment type="function">
    <text evidence="11">ATP-dependent RNA helicase required for 60S ribosomal subunit synthesis. Involved in efficient pre-rRNA processing, predominantly at site A3, which is necessary for the normal formation of 25S and 5.8S rRNAs.</text>
</comment>
<evidence type="ECO:0000256" key="12">
    <source>
        <dbReference type="RuleBase" id="RU000492"/>
    </source>
</evidence>
<keyword evidence="5" id="KW-0698">rRNA processing</keyword>
<keyword evidence="10" id="KW-0539">Nucleus</keyword>
<dbReference type="EC" id="3.6.4.13" evidence="3"/>
<evidence type="ECO:0000256" key="3">
    <source>
        <dbReference type="ARBA" id="ARBA00012552"/>
    </source>
</evidence>
<gene>
    <name evidence="16" type="ORF">Agub_g4925</name>
</gene>
<feature type="domain" description="Helicase ATP-binding" evidence="14">
    <location>
        <begin position="232"/>
        <end position="409"/>
    </location>
</feature>
<dbReference type="GO" id="GO:0005524">
    <property type="term" value="F:ATP binding"/>
    <property type="evidence" value="ECO:0007669"/>
    <property type="project" value="UniProtKB-KW"/>
</dbReference>
<evidence type="ECO:0000256" key="8">
    <source>
        <dbReference type="ARBA" id="ARBA00022806"/>
    </source>
</evidence>
<dbReference type="PROSITE" id="PS51194">
    <property type="entry name" value="HELICASE_CTER"/>
    <property type="match status" value="1"/>
</dbReference>
<evidence type="ECO:0000256" key="7">
    <source>
        <dbReference type="ARBA" id="ARBA00022801"/>
    </source>
</evidence>
<comment type="similarity">
    <text evidence="2">Belongs to the DEAD box helicase family. DDX5/DBP2 subfamily.</text>
</comment>
<evidence type="ECO:0000256" key="9">
    <source>
        <dbReference type="ARBA" id="ARBA00022840"/>
    </source>
</evidence>
<comment type="subcellular location">
    <subcellularLocation>
        <location evidence="1">Nucleus</location>
        <location evidence="1">Nucleolus</location>
    </subcellularLocation>
</comment>
<sequence length="620" mass="66480">MSAEDAAAKLEKFQKKLAKVAKQLQAGSMSAEEARDEEARLNKKIKKFEKLVAEAAEAAEAAAAAEQAGDGKKQKKQKGDKKRDLEAAAAAEEDGAGADAANGKAAKKQKKAAAAEADGAANGHRNHHHHSKHHRKHAEVGDASLASAGKPIIKALYKEHPEVTALSAAKVAEVRAERETTVEGFGPDDDFVAGGPTDIKPLLKFEHTGLPAAMLHATRTFVAPSPIQSQCWPIILEGRDLIGIAATGSGKTLGFGLPMLRHIAAQREGGVVAGKGPFALVMAPTRELALQINEVLEEAGSKCGVHTVCVYGGVPKPPQISAIRGGVEVVVGTPGRMEDLLNDGVLKLSQVTYAVLDEADRMLDLGFEPHIRAIMKLTRADRQTLMFSATWPTAVQKLAVAFLSHPVKVTIGSQDLAASHSITQRVEVIEPPARDARLLELLQQYHGAKGRKNRVIIFVLYKKEAPRVEQLLTRKGWKAVAIHGDISQGQRTAAVEQFKAGTVPLLIATDVAARGLDIPDVEVVINYSFPLTTEDYVHRIGRTGRAGKTGIAHTFFCAGPDKPRAGELINVLREAGQEVPADLLKFGTAVKKKESKMYGAHFRDVDVHAKATKVTFDDDE</sequence>
<dbReference type="Pfam" id="PF00270">
    <property type="entry name" value="DEAD"/>
    <property type="match status" value="1"/>
</dbReference>
<dbReference type="PROSITE" id="PS51192">
    <property type="entry name" value="HELICASE_ATP_BIND_1"/>
    <property type="match status" value="1"/>
</dbReference>
<dbReference type="Proteomes" id="UP001054857">
    <property type="component" value="Unassembled WGS sequence"/>
</dbReference>
<proteinExistence type="inferred from homology"/>
<dbReference type="GO" id="GO:0016787">
    <property type="term" value="F:hydrolase activity"/>
    <property type="evidence" value="ECO:0007669"/>
    <property type="project" value="UniProtKB-KW"/>
</dbReference>
<dbReference type="InterPro" id="IPR001650">
    <property type="entry name" value="Helicase_C-like"/>
</dbReference>
<dbReference type="Pfam" id="PF00271">
    <property type="entry name" value="Helicase_C"/>
    <property type="match status" value="1"/>
</dbReference>
<keyword evidence="4" id="KW-0690">Ribosome biogenesis</keyword>
<organism evidence="16 17">
    <name type="scientific">Astrephomene gubernaculifera</name>
    <dbReference type="NCBI Taxonomy" id="47775"/>
    <lineage>
        <taxon>Eukaryota</taxon>
        <taxon>Viridiplantae</taxon>
        <taxon>Chlorophyta</taxon>
        <taxon>core chlorophytes</taxon>
        <taxon>Chlorophyceae</taxon>
        <taxon>CS clade</taxon>
        <taxon>Chlamydomonadales</taxon>
        <taxon>Astrephomenaceae</taxon>
        <taxon>Astrephomene</taxon>
    </lineage>
</organism>
<comment type="caution">
    <text evidence="16">The sequence shown here is derived from an EMBL/GenBank/DDBJ whole genome shotgun (WGS) entry which is preliminary data.</text>
</comment>
<dbReference type="InterPro" id="IPR011545">
    <property type="entry name" value="DEAD/DEAH_box_helicase_dom"/>
</dbReference>
<dbReference type="InterPro" id="IPR014001">
    <property type="entry name" value="Helicase_ATP-bd"/>
</dbReference>
<dbReference type="GO" id="GO:0003724">
    <property type="term" value="F:RNA helicase activity"/>
    <property type="evidence" value="ECO:0007669"/>
    <property type="project" value="UniProtKB-EC"/>
</dbReference>
<accession>A0AAD3DQ06</accession>